<keyword evidence="2" id="KW-0808">Transferase</keyword>
<feature type="domain" description="Sulfotransferase" evidence="3">
    <location>
        <begin position="58"/>
        <end position="330"/>
    </location>
</feature>
<accession>A0ABP1P5L1</accession>
<evidence type="ECO:0000259" key="3">
    <source>
        <dbReference type="Pfam" id="PF00685"/>
    </source>
</evidence>
<dbReference type="InterPro" id="IPR000863">
    <property type="entry name" value="Sulfotransferase_dom"/>
</dbReference>
<organism evidence="4 5">
    <name type="scientific">Xylocopa violacea</name>
    <name type="common">Violet carpenter bee</name>
    <name type="synonym">Apis violacea</name>
    <dbReference type="NCBI Taxonomy" id="135666"/>
    <lineage>
        <taxon>Eukaryota</taxon>
        <taxon>Metazoa</taxon>
        <taxon>Ecdysozoa</taxon>
        <taxon>Arthropoda</taxon>
        <taxon>Hexapoda</taxon>
        <taxon>Insecta</taxon>
        <taxon>Pterygota</taxon>
        <taxon>Neoptera</taxon>
        <taxon>Endopterygota</taxon>
        <taxon>Hymenoptera</taxon>
        <taxon>Apocrita</taxon>
        <taxon>Aculeata</taxon>
        <taxon>Apoidea</taxon>
        <taxon>Anthophila</taxon>
        <taxon>Apidae</taxon>
        <taxon>Xylocopa</taxon>
        <taxon>Xylocopa</taxon>
    </lineage>
</organism>
<dbReference type="SUPFAM" id="SSF52540">
    <property type="entry name" value="P-loop containing nucleoside triphosphate hydrolases"/>
    <property type="match status" value="1"/>
</dbReference>
<reference evidence="4 5" key="1">
    <citation type="submission" date="2024-08" db="EMBL/GenBank/DDBJ databases">
        <authorList>
            <person name="Will J Nash"/>
            <person name="Angela Man"/>
            <person name="Seanna McTaggart"/>
            <person name="Kendall Baker"/>
            <person name="Tom Barker"/>
            <person name="Leah Catchpole"/>
            <person name="Alex Durrant"/>
            <person name="Karim Gharbi"/>
            <person name="Naomi Irish"/>
            <person name="Gemy Kaithakottil"/>
            <person name="Debby Ku"/>
            <person name="Aaliyah Providence"/>
            <person name="Felix Shaw"/>
            <person name="David Swarbreck"/>
            <person name="Chris Watkins"/>
            <person name="Ann M. McCartney"/>
            <person name="Giulio Formenti"/>
            <person name="Alice Mouton"/>
            <person name="Noel Vella"/>
            <person name="Bjorn M von Reumont"/>
            <person name="Adriana Vella"/>
            <person name="Wilfried Haerty"/>
        </authorList>
    </citation>
    <scope>NUCLEOTIDE SEQUENCE [LARGE SCALE GENOMIC DNA]</scope>
</reference>
<proteinExistence type="inferred from homology"/>
<name>A0ABP1P5L1_XYLVO</name>
<dbReference type="PANTHER" id="PTHR11783">
    <property type="entry name" value="SULFOTRANSFERASE SULT"/>
    <property type="match status" value="1"/>
</dbReference>
<evidence type="ECO:0000313" key="4">
    <source>
        <dbReference type="EMBL" id="CAL7947371.1"/>
    </source>
</evidence>
<dbReference type="Gene3D" id="3.40.50.300">
    <property type="entry name" value="P-loop containing nucleotide triphosphate hydrolases"/>
    <property type="match status" value="1"/>
</dbReference>
<evidence type="ECO:0000256" key="2">
    <source>
        <dbReference type="ARBA" id="ARBA00022679"/>
    </source>
</evidence>
<comment type="caution">
    <text evidence="4">The sequence shown here is derived from an EMBL/GenBank/DDBJ whole genome shotgun (WGS) entry which is preliminary data.</text>
</comment>
<protein>
    <recommendedName>
        <fullName evidence="3">Sulfotransferase domain-containing protein</fullName>
    </recommendedName>
</protein>
<gene>
    <name evidence="4" type="ORF">XYLVIOL_LOCUS8305</name>
</gene>
<dbReference type="InterPro" id="IPR027417">
    <property type="entry name" value="P-loop_NTPase"/>
</dbReference>
<evidence type="ECO:0000256" key="1">
    <source>
        <dbReference type="ARBA" id="ARBA00005771"/>
    </source>
</evidence>
<comment type="similarity">
    <text evidence="1">Belongs to the sulfotransferase 1 family.</text>
</comment>
<dbReference type="EMBL" id="CAXAJV020001296">
    <property type="protein sequence ID" value="CAL7947371.1"/>
    <property type="molecule type" value="Genomic_DNA"/>
</dbReference>
<sequence>MALKSPKYELLNEEDTKKMLKLFRGERTGWVLVGAEKWFFPYRYIKEGEGFYNFKARPDDTWVMSYPRSGTTCTQELVWLLSNNLDFERAKTELLIERFPFLEFSMFNHPEVTREFLKLNEGDKRKEEFCKRIAEPGYEVVANIPGRRFIKSHFPFSLLPSVLESGCKIIYLARNPKDVAVSWYYLNKAIKTQGYTGDFATFWYYFQNNLTPWSPYWEHLKQAWAQRNNPNVLFMFYEEMLRDFPKAIKNVAKFLGKTYTEEQIKEVANYLDIKNFKNNPMVNSSEFVQCNIITPRIFVREGQCGKSNSMFTPELNAQANKWIEENLKGTDLRFPY</sequence>
<dbReference type="Proteomes" id="UP001642520">
    <property type="component" value="Unassembled WGS sequence"/>
</dbReference>
<evidence type="ECO:0000313" key="5">
    <source>
        <dbReference type="Proteomes" id="UP001642520"/>
    </source>
</evidence>
<dbReference type="Pfam" id="PF00685">
    <property type="entry name" value="Sulfotransfer_1"/>
    <property type="match status" value="1"/>
</dbReference>
<keyword evidence="5" id="KW-1185">Reference proteome</keyword>